<keyword evidence="7" id="KW-1185">Reference proteome</keyword>
<keyword evidence="1 3" id="KW-0732">Signal</keyword>
<dbReference type="InterPro" id="IPR003715">
    <property type="entry name" value="Poly_export_N"/>
</dbReference>
<evidence type="ECO:0000313" key="7">
    <source>
        <dbReference type="Proteomes" id="UP001205906"/>
    </source>
</evidence>
<accession>A0ABT1C2V4</accession>
<evidence type="ECO:0000313" key="6">
    <source>
        <dbReference type="EMBL" id="MCO6049150.1"/>
    </source>
</evidence>
<dbReference type="RefSeq" id="WP_252816603.1">
    <property type="nucleotide sequence ID" value="NZ_JAMXQS010000002.1"/>
</dbReference>
<keyword evidence="2" id="KW-0175">Coiled coil</keyword>
<evidence type="ECO:0000256" key="2">
    <source>
        <dbReference type="SAM" id="Coils"/>
    </source>
</evidence>
<dbReference type="EMBL" id="JAMXQS010000002">
    <property type="protein sequence ID" value="MCO6049150.1"/>
    <property type="molecule type" value="Genomic_DNA"/>
</dbReference>
<sequence length="413" mass="45034">MLTSRFLLTALAASTLFAGMSPLAAEPYRLGVRDKLSIRVVEWRAVEGEFRDWAGVAGDYSVDAAGNIYLPFVGEVAATGKTTTEIAKTIGETLQQKFALPDRPDAAVQVAEYRPFFIDGDVKSPGEYPYAPELTVLKAVSVAGGMRRSSDSGSRPEKDLITARGNFDVASDQSVRLLVQRARLDAEMANKTEFEAPEEVRKNPNLPAIMADERALLDTRRKKLEVGLKSLADLKVVLENQVSSLEEKIKSQTRQVELAREELKSVGGLQQKGLVANTRVLSSEQSVAEMEGKILDYEMAILQARQSISEADKDASDLQNTRNSDVATERQEVQRALSEAVMKTGTQRQLIVEAADFASLAATEGESSLPPLRYTLTRTVDGKTTKLDADENTPVLPGDVLKVVQPLPPVAIQ</sequence>
<feature type="domain" description="AprE-like long alpha-helical hairpin" evidence="5">
    <location>
        <begin position="163"/>
        <end position="343"/>
    </location>
</feature>
<dbReference type="PANTHER" id="PTHR33619">
    <property type="entry name" value="POLYSACCHARIDE EXPORT PROTEIN GFCE-RELATED"/>
    <property type="match status" value="1"/>
</dbReference>
<dbReference type="Pfam" id="PF25994">
    <property type="entry name" value="HH_AprE"/>
    <property type="match status" value="1"/>
</dbReference>
<feature type="coiled-coil region" evidence="2">
    <location>
        <begin position="228"/>
        <end position="262"/>
    </location>
</feature>
<dbReference type="Gene3D" id="3.30.1950.10">
    <property type="entry name" value="wza like domain"/>
    <property type="match status" value="1"/>
</dbReference>
<organism evidence="6 7">
    <name type="scientific">Mesorhizobium liriopis</name>
    <dbReference type="NCBI Taxonomy" id="2953882"/>
    <lineage>
        <taxon>Bacteria</taxon>
        <taxon>Pseudomonadati</taxon>
        <taxon>Pseudomonadota</taxon>
        <taxon>Alphaproteobacteria</taxon>
        <taxon>Hyphomicrobiales</taxon>
        <taxon>Phyllobacteriaceae</taxon>
        <taxon>Mesorhizobium</taxon>
    </lineage>
</organism>
<dbReference type="PANTHER" id="PTHR33619:SF3">
    <property type="entry name" value="POLYSACCHARIDE EXPORT PROTEIN GFCE-RELATED"/>
    <property type="match status" value="1"/>
</dbReference>
<evidence type="ECO:0000259" key="4">
    <source>
        <dbReference type="Pfam" id="PF02563"/>
    </source>
</evidence>
<gene>
    <name evidence="6" type="ORF">NGM99_05025</name>
</gene>
<feature type="signal peptide" evidence="3">
    <location>
        <begin position="1"/>
        <end position="25"/>
    </location>
</feature>
<dbReference type="InterPro" id="IPR049712">
    <property type="entry name" value="Poly_export"/>
</dbReference>
<protein>
    <submittedName>
        <fullName evidence="6">Polysaccharide biosynthesis/export family protein</fullName>
    </submittedName>
</protein>
<reference evidence="6 7" key="1">
    <citation type="submission" date="2022-06" db="EMBL/GenBank/DDBJ databases">
        <title>Mesorhizobium sp. strain RP14 Genome sequencing and assembly.</title>
        <authorList>
            <person name="Kim I."/>
        </authorList>
    </citation>
    <scope>NUCLEOTIDE SEQUENCE [LARGE SCALE GENOMIC DNA]</scope>
    <source>
        <strain evidence="7">RP14(2022)</strain>
    </source>
</reference>
<dbReference type="Proteomes" id="UP001205906">
    <property type="component" value="Unassembled WGS sequence"/>
</dbReference>
<evidence type="ECO:0000256" key="1">
    <source>
        <dbReference type="ARBA" id="ARBA00022729"/>
    </source>
</evidence>
<feature type="domain" description="Polysaccharide export protein N-terminal" evidence="4">
    <location>
        <begin position="25"/>
        <end position="110"/>
    </location>
</feature>
<dbReference type="InterPro" id="IPR058781">
    <property type="entry name" value="HH_AprE-like"/>
</dbReference>
<comment type="caution">
    <text evidence="6">The sequence shown here is derived from an EMBL/GenBank/DDBJ whole genome shotgun (WGS) entry which is preliminary data.</text>
</comment>
<dbReference type="Pfam" id="PF02563">
    <property type="entry name" value="Poly_export"/>
    <property type="match status" value="1"/>
</dbReference>
<evidence type="ECO:0000259" key="5">
    <source>
        <dbReference type="Pfam" id="PF25994"/>
    </source>
</evidence>
<name>A0ABT1C2V4_9HYPH</name>
<proteinExistence type="predicted"/>
<feature type="chain" id="PRO_5047410843" evidence="3">
    <location>
        <begin position="26"/>
        <end position="413"/>
    </location>
</feature>
<evidence type="ECO:0000256" key="3">
    <source>
        <dbReference type="SAM" id="SignalP"/>
    </source>
</evidence>